<dbReference type="OrthoDB" id="6238484at2"/>
<evidence type="ECO:0000313" key="2">
    <source>
        <dbReference type="Proteomes" id="UP000053718"/>
    </source>
</evidence>
<gene>
    <name evidence="1" type="ORF">IDAT_05745</name>
</gene>
<reference evidence="1 2" key="1">
    <citation type="submission" date="2014-06" db="EMBL/GenBank/DDBJ databases">
        <title>Draft genome sequence of Idiomarina sp. MCCC 1A10513.</title>
        <authorList>
            <person name="Du J."/>
            <person name="Lai Q."/>
            <person name="Shao Z."/>
        </authorList>
    </citation>
    <scope>NUCLEOTIDE SEQUENCE [LARGE SCALE GENOMIC DNA]</scope>
    <source>
        <strain evidence="1 2">MCCC 1A10513</strain>
    </source>
</reference>
<organism evidence="1 2">
    <name type="scientific">Pseudidiomarina atlantica</name>
    <dbReference type="NCBI Taxonomy" id="1517416"/>
    <lineage>
        <taxon>Bacteria</taxon>
        <taxon>Pseudomonadati</taxon>
        <taxon>Pseudomonadota</taxon>
        <taxon>Gammaproteobacteria</taxon>
        <taxon>Alteromonadales</taxon>
        <taxon>Idiomarinaceae</taxon>
        <taxon>Pseudidiomarina</taxon>
    </lineage>
</organism>
<dbReference type="AlphaFoldDB" id="A0A094IPW2"/>
<dbReference type="Proteomes" id="UP000053718">
    <property type="component" value="Unassembled WGS sequence"/>
</dbReference>
<evidence type="ECO:0008006" key="3">
    <source>
        <dbReference type="Google" id="ProtNLM"/>
    </source>
</evidence>
<comment type="caution">
    <text evidence="1">The sequence shown here is derived from an EMBL/GenBank/DDBJ whole genome shotgun (WGS) entry which is preliminary data.</text>
</comment>
<dbReference type="RefSeq" id="WP_034731671.1">
    <property type="nucleotide sequence ID" value="NZ_JPIN01000005.1"/>
</dbReference>
<name>A0A094IPW2_9GAMM</name>
<dbReference type="STRING" id="1517416.IDAT_05745"/>
<evidence type="ECO:0000313" key="1">
    <source>
        <dbReference type="EMBL" id="KFZ29177.1"/>
    </source>
</evidence>
<protein>
    <recommendedName>
        <fullName evidence="3">General secretion pathway protein GspM</fullName>
    </recommendedName>
</protein>
<keyword evidence="2" id="KW-1185">Reference proteome</keyword>
<dbReference type="EMBL" id="JPIN01000005">
    <property type="protein sequence ID" value="KFZ29177.1"/>
    <property type="molecule type" value="Genomic_DNA"/>
</dbReference>
<proteinExistence type="predicted"/>
<sequence length="183" mass="20071">MTAKQRNLLLIAALLATLQFVVKPLLQWQRQTIDELSLNQGRLERSELLLANADSLATNTDAATALEQEMLAQFPQAQEITLTQIQLQSAIETALRSQQTRIDEFSWLTAPEQSGGSLAMMRGKVTISGDLANIVSAHFALLEQMPTIAYESMDLRNAGRRGRGGYRLTLMLNVAVQATGGQS</sequence>
<accession>A0A094IPW2</accession>